<sequence length="354" mass="38619">MSIPNGSDLGEKGPVFADPNQFHSMSSMIASFHDCARAFPTITCQSPSDAEDTYGAESYDLGLVRRVTITFKDGLNYRTVFISPHTPRDRLSHPDRQDFQLPHSFFAPTPTIEEDDDRARQMQNYAFSRHYHPGDTQSGVNAMLTQFEASYQHSDAYSNPGMIAALRFPPVATFRLDGTRITLAVRRSFWNYNVGYSLCLKISAIACSAGRQPTLSQNSNNAFEWDPNHIQVGQAAPAGTYAEPAYYSNNLGLGRALAFPVPLSDAGRGFFRGVVGPHSGVSSAHSAVRRRSSDAQVQASHGQAPASGGGPRHNTAPRSHEPQGPNGALVCNKCGMARRRQAEKLAAQRLLGKY</sequence>
<comment type="caution">
    <text evidence="2">The sequence shown here is derived from an EMBL/GenBank/DDBJ whole genome shotgun (WGS) entry which is preliminary data.</text>
</comment>
<proteinExistence type="predicted"/>
<organism evidence="2 3">
    <name type="scientific">Roridomyces roridus</name>
    <dbReference type="NCBI Taxonomy" id="1738132"/>
    <lineage>
        <taxon>Eukaryota</taxon>
        <taxon>Fungi</taxon>
        <taxon>Dikarya</taxon>
        <taxon>Basidiomycota</taxon>
        <taxon>Agaricomycotina</taxon>
        <taxon>Agaricomycetes</taxon>
        <taxon>Agaricomycetidae</taxon>
        <taxon>Agaricales</taxon>
        <taxon>Marasmiineae</taxon>
        <taxon>Mycenaceae</taxon>
        <taxon>Roridomyces</taxon>
    </lineage>
</organism>
<dbReference type="AlphaFoldDB" id="A0AAD7F866"/>
<protein>
    <submittedName>
        <fullName evidence="2">Uncharacterized protein</fullName>
    </submittedName>
</protein>
<name>A0AAD7F866_9AGAR</name>
<dbReference type="Proteomes" id="UP001221142">
    <property type="component" value="Unassembled WGS sequence"/>
</dbReference>
<evidence type="ECO:0000313" key="2">
    <source>
        <dbReference type="EMBL" id="KAJ7608184.1"/>
    </source>
</evidence>
<keyword evidence="3" id="KW-1185">Reference proteome</keyword>
<feature type="region of interest" description="Disordered" evidence="1">
    <location>
        <begin position="280"/>
        <end position="328"/>
    </location>
</feature>
<evidence type="ECO:0000256" key="1">
    <source>
        <dbReference type="SAM" id="MobiDB-lite"/>
    </source>
</evidence>
<accession>A0AAD7F866</accession>
<evidence type="ECO:0000313" key="3">
    <source>
        <dbReference type="Proteomes" id="UP001221142"/>
    </source>
</evidence>
<dbReference type="EMBL" id="JARKIF010000046">
    <property type="protein sequence ID" value="KAJ7608184.1"/>
    <property type="molecule type" value="Genomic_DNA"/>
</dbReference>
<reference evidence="2" key="1">
    <citation type="submission" date="2023-03" db="EMBL/GenBank/DDBJ databases">
        <title>Massive genome expansion in bonnet fungi (Mycena s.s.) driven by repeated elements and novel gene families across ecological guilds.</title>
        <authorList>
            <consortium name="Lawrence Berkeley National Laboratory"/>
            <person name="Harder C.B."/>
            <person name="Miyauchi S."/>
            <person name="Viragh M."/>
            <person name="Kuo A."/>
            <person name="Thoen E."/>
            <person name="Andreopoulos B."/>
            <person name="Lu D."/>
            <person name="Skrede I."/>
            <person name="Drula E."/>
            <person name="Henrissat B."/>
            <person name="Morin E."/>
            <person name="Kohler A."/>
            <person name="Barry K."/>
            <person name="LaButti K."/>
            <person name="Morin E."/>
            <person name="Salamov A."/>
            <person name="Lipzen A."/>
            <person name="Mereny Z."/>
            <person name="Hegedus B."/>
            <person name="Baldrian P."/>
            <person name="Stursova M."/>
            <person name="Weitz H."/>
            <person name="Taylor A."/>
            <person name="Grigoriev I.V."/>
            <person name="Nagy L.G."/>
            <person name="Martin F."/>
            <person name="Kauserud H."/>
        </authorList>
    </citation>
    <scope>NUCLEOTIDE SEQUENCE</scope>
    <source>
        <strain evidence="2">9284</strain>
    </source>
</reference>
<gene>
    <name evidence="2" type="ORF">FB45DRAFT_877356</name>
</gene>